<gene>
    <name evidence="2" type="ORF">PA27867_1853</name>
</gene>
<organism evidence="2 3">
    <name type="scientific">Cryobacterium arcticum</name>
    <dbReference type="NCBI Taxonomy" id="670052"/>
    <lineage>
        <taxon>Bacteria</taxon>
        <taxon>Bacillati</taxon>
        <taxon>Actinomycetota</taxon>
        <taxon>Actinomycetes</taxon>
        <taxon>Micrococcales</taxon>
        <taxon>Microbacteriaceae</taxon>
        <taxon>Cryobacterium</taxon>
    </lineage>
</organism>
<dbReference type="AlphaFoldDB" id="A0A1B1BJT5"/>
<sequence>MDPDPERANPGSAPGEPAGTHRQNRREPTETAATGQTEPRRPSAVESEVSAPAGPISFVRRREIEAIHREIEVDSGDLDRTLTGVKQYRQALFDHYFRPRAPFVVSWPEDLYIPAAADYRSYWSSPPPDDHRYRYRWANGRDGAPDGSDASEKTGQLFSWVNASPMDVGYIGFAGTGVTLVPRASLSSVTATAAVELVAESRWWFLPAGPIGYAAFSYRGTAYIGGWEIDPVTGAWDLLSPFGSRTLFAFDESGRGGSPISSQRHAFTDLSTTLQLRGGHTYAIGVALEAQISFECRDRSGAAYVRQAGDDVKLWASIAGFVPSITLDT</sequence>
<dbReference type="KEGG" id="cart:PA27867_1853"/>
<evidence type="ECO:0000313" key="2">
    <source>
        <dbReference type="EMBL" id="ANP72806.1"/>
    </source>
</evidence>
<dbReference type="OrthoDB" id="5100597at2"/>
<evidence type="ECO:0000256" key="1">
    <source>
        <dbReference type="SAM" id="MobiDB-lite"/>
    </source>
</evidence>
<protein>
    <submittedName>
        <fullName evidence="2">Uncharacterized protein</fullName>
    </submittedName>
</protein>
<name>A0A1B1BJT5_9MICO</name>
<dbReference type="EMBL" id="CP016282">
    <property type="protein sequence ID" value="ANP72806.1"/>
    <property type="molecule type" value="Genomic_DNA"/>
</dbReference>
<dbReference type="Proteomes" id="UP000092582">
    <property type="component" value="Chromosome 1"/>
</dbReference>
<feature type="region of interest" description="Disordered" evidence="1">
    <location>
        <begin position="1"/>
        <end position="52"/>
    </location>
</feature>
<dbReference type="RefSeq" id="WP_157109167.1">
    <property type="nucleotide sequence ID" value="NZ_CP016282.1"/>
</dbReference>
<proteinExistence type="predicted"/>
<reference evidence="2 3" key="1">
    <citation type="submission" date="2016-06" db="EMBL/GenBank/DDBJ databases">
        <title>Genome sequencing of Cryobacterium arcticum PAMC 27867.</title>
        <authorList>
            <person name="Lee J."/>
            <person name="Kim O.-S."/>
        </authorList>
    </citation>
    <scope>NUCLEOTIDE SEQUENCE [LARGE SCALE GENOMIC DNA]</scope>
    <source>
        <strain evidence="2 3">PAMC 27867</strain>
    </source>
</reference>
<evidence type="ECO:0000313" key="3">
    <source>
        <dbReference type="Proteomes" id="UP000092582"/>
    </source>
</evidence>
<accession>A0A1B1BJT5</accession>
<keyword evidence="3" id="KW-1185">Reference proteome</keyword>